<dbReference type="RefSeq" id="WP_071606459.1">
    <property type="nucleotide sequence ID" value="NZ_LAIR01000002.1"/>
</dbReference>
<feature type="domain" description="DUF202" evidence="6">
    <location>
        <begin position="10"/>
        <end position="69"/>
    </location>
</feature>
<dbReference type="AlphaFoldDB" id="A0A0L6CMU6"/>
<feature type="transmembrane region" description="Helical" evidence="5">
    <location>
        <begin position="20"/>
        <end position="41"/>
    </location>
</feature>
<organism evidence="7 8">
    <name type="scientific">Luteipulveratus halotolerans</name>
    <dbReference type="NCBI Taxonomy" id="1631356"/>
    <lineage>
        <taxon>Bacteria</taxon>
        <taxon>Bacillati</taxon>
        <taxon>Actinomycetota</taxon>
        <taxon>Actinomycetes</taxon>
        <taxon>Micrococcales</taxon>
        <taxon>Dermacoccaceae</taxon>
        <taxon>Luteipulveratus</taxon>
    </lineage>
</organism>
<evidence type="ECO:0000313" key="8">
    <source>
        <dbReference type="Proteomes" id="UP000037397"/>
    </source>
</evidence>
<evidence type="ECO:0000256" key="2">
    <source>
        <dbReference type="ARBA" id="ARBA00022692"/>
    </source>
</evidence>
<name>A0A0L6CMU6_9MICO</name>
<dbReference type="OrthoDB" id="3701077at2"/>
<comment type="caution">
    <text evidence="7">The sequence shown here is derived from an EMBL/GenBank/DDBJ whole genome shotgun (WGS) entry which is preliminary data.</text>
</comment>
<sequence length="126" mass="12820">MSGPSRAVPDPGMQAERTTLAWRRTALAVAVGSLAALRVGATRSATTAVVLGALGLVWAVSLWWSAHVRAADALVRMRAATGTTCQECDSPDLDGAQGVHIVAAALGTFVVGVGCLAVVLVLAVTR</sequence>
<evidence type="ECO:0000256" key="5">
    <source>
        <dbReference type="SAM" id="Phobius"/>
    </source>
</evidence>
<dbReference type="PATRIC" id="fig|1631356.3.peg.3979"/>
<dbReference type="Proteomes" id="UP000037397">
    <property type="component" value="Unassembled WGS sequence"/>
</dbReference>
<protein>
    <recommendedName>
        <fullName evidence="6">DUF202 domain-containing protein</fullName>
    </recommendedName>
</protein>
<keyword evidence="8" id="KW-1185">Reference proteome</keyword>
<evidence type="ECO:0000259" key="6">
    <source>
        <dbReference type="Pfam" id="PF02656"/>
    </source>
</evidence>
<feature type="transmembrane region" description="Helical" evidence="5">
    <location>
        <begin position="101"/>
        <end position="124"/>
    </location>
</feature>
<accession>A0A0L6CMU6</accession>
<keyword evidence="4 5" id="KW-0472">Membrane</keyword>
<comment type="subcellular location">
    <subcellularLocation>
        <location evidence="1">Endomembrane system</location>
        <topology evidence="1">Multi-pass membrane protein</topology>
    </subcellularLocation>
</comment>
<dbReference type="EMBL" id="LAIR01000002">
    <property type="protein sequence ID" value="KNX38873.1"/>
    <property type="molecule type" value="Genomic_DNA"/>
</dbReference>
<dbReference type="InterPro" id="IPR003807">
    <property type="entry name" value="DUF202"/>
</dbReference>
<evidence type="ECO:0000256" key="4">
    <source>
        <dbReference type="ARBA" id="ARBA00023136"/>
    </source>
</evidence>
<keyword evidence="3 5" id="KW-1133">Transmembrane helix</keyword>
<evidence type="ECO:0000313" key="7">
    <source>
        <dbReference type="EMBL" id="KNX38873.1"/>
    </source>
</evidence>
<dbReference type="Pfam" id="PF02656">
    <property type="entry name" value="DUF202"/>
    <property type="match status" value="1"/>
</dbReference>
<gene>
    <name evidence="7" type="ORF">VV01_19815</name>
</gene>
<dbReference type="STRING" id="1631356.VV01_19815"/>
<evidence type="ECO:0000256" key="1">
    <source>
        <dbReference type="ARBA" id="ARBA00004127"/>
    </source>
</evidence>
<proteinExistence type="predicted"/>
<keyword evidence="2 5" id="KW-0812">Transmembrane</keyword>
<dbReference type="GO" id="GO:0012505">
    <property type="term" value="C:endomembrane system"/>
    <property type="evidence" value="ECO:0007669"/>
    <property type="project" value="UniProtKB-SubCell"/>
</dbReference>
<feature type="transmembrane region" description="Helical" evidence="5">
    <location>
        <begin position="48"/>
        <end position="66"/>
    </location>
</feature>
<evidence type="ECO:0000256" key="3">
    <source>
        <dbReference type="ARBA" id="ARBA00022989"/>
    </source>
</evidence>
<reference evidence="7" key="1">
    <citation type="submission" date="2015-03" db="EMBL/GenBank/DDBJ databases">
        <title>Emergence of plasmid-mediated VIM-4 carbapenemase in Citrobacter freundii, co-harbouring armA, CTX-M-3, TEM-1 and QnrB at a cancer centre in Bulgaria.</title>
        <authorList>
            <person name="Sabtcheva S.D."/>
            <person name="Ivanov I.N."/>
        </authorList>
    </citation>
    <scope>NUCLEOTIDE SEQUENCE</scope>
    <source>
        <strain evidence="7">C296001</strain>
    </source>
</reference>